<comment type="caution">
    <text evidence="2">The sequence shown here is derived from an EMBL/GenBank/DDBJ whole genome shotgun (WGS) entry which is preliminary data.</text>
</comment>
<organism evidence="2 3">
    <name type="scientific">Tenebrio molitor</name>
    <name type="common">Yellow mealworm beetle</name>
    <dbReference type="NCBI Taxonomy" id="7067"/>
    <lineage>
        <taxon>Eukaryota</taxon>
        <taxon>Metazoa</taxon>
        <taxon>Ecdysozoa</taxon>
        <taxon>Arthropoda</taxon>
        <taxon>Hexapoda</taxon>
        <taxon>Insecta</taxon>
        <taxon>Pterygota</taxon>
        <taxon>Neoptera</taxon>
        <taxon>Endopterygota</taxon>
        <taxon>Coleoptera</taxon>
        <taxon>Polyphaga</taxon>
        <taxon>Cucujiformia</taxon>
        <taxon>Tenebrionidae</taxon>
        <taxon>Tenebrio</taxon>
    </lineage>
</organism>
<dbReference type="EMBL" id="JABDTM020008266">
    <property type="protein sequence ID" value="KAH0821355.1"/>
    <property type="molecule type" value="Genomic_DNA"/>
</dbReference>
<dbReference type="Proteomes" id="UP000719412">
    <property type="component" value="Unassembled WGS sequence"/>
</dbReference>
<accession>A0A8J6HV78</accession>
<evidence type="ECO:0000313" key="2">
    <source>
        <dbReference type="EMBL" id="KAH0821355.1"/>
    </source>
</evidence>
<reference evidence="2" key="1">
    <citation type="journal article" date="2020" name="J Insects Food Feed">
        <title>The yellow mealworm (Tenebrio molitor) genome: a resource for the emerging insects as food and feed industry.</title>
        <authorList>
            <person name="Eriksson T."/>
            <person name="Andere A."/>
            <person name="Kelstrup H."/>
            <person name="Emery V."/>
            <person name="Picard C."/>
        </authorList>
    </citation>
    <scope>NUCLEOTIDE SEQUENCE</scope>
    <source>
        <strain evidence="2">Stoneville</strain>
        <tissue evidence="2">Whole head</tissue>
    </source>
</reference>
<feature type="compositionally biased region" description="Basic and acidic residues" evidence="1">
    <location>
        <begin position="36"/>
        <end position="52"/>
    </location>
</feature>
<feature type="compositionally biased region" description="Polar residues" evidence="1">
    <location>
        <begin position="1"/>
        <end position="16"/>
    </location>
</feature>
<feature type="compositionally biased region" description="Polar residues" evidence="1">
    <location>
        <begin position="154"/>
        <end position="165"/>
    </location>
</feature>
<dbReference type="AlphaFoldDB" id="A0A8J6HV78"/>
<feature type="region of interest" description="Disordered" evidence="1">
    <location>
        <begin position="154"/>
        <end position="217"/>
    </location>
</feature>
<feature type="compositionally biased region" description="Basic residues" evidence="1">
    <location>
        <begin position="180"/>
        <end position="194"/>
    </location>
</feature>
<protein>
    <submittedName>
        <fullName evidence="2">Uncharacterized protein</fullName>
    </submittedName>
</protein>
<evidence type="ECO:0000256" key="1">
    <source>
        <dbReference type="SAM" id="MobiDB-lite"/>
    </source>
</evidence>
<feature type="compositionally biased region" description="Polar residues" evidence="1">
    <location>
        <begin position="53"/>
        <end position="77"/>
    </location>
</feature>
<gene>
    <name evidence="2" type="ORF">GEV33_001436</name>
</gene>
<feature type="region of interest" description="Disordered" evidence="1">
    <location>
        <begin position="36"/>
        <end position="86"/>
    </location>
</feature>
<name>A0A8J6HV78_TENMO</name>
<proteinExistence type="predicted"/>
<evidence type="ECO:0000313" key="3">
    <source>
        <dbReference type="Proteomes" id="UP000719412"/>
    </source>
</evidence>
<feature type="region of interest" description="Disordered" evidence="1">
    <location>
        <begin position="1"/>
        <end position="24"/>
    </location>
</feature>
<reference evidence="2" key="2">
    <citation type="submission" date="2021-08" db="EMBL/GenBank/DDBJ databases">
        <authorList>
            <person name="Eriksson T."/>
        </authorList>
    </citation>
    <scope>NUCLEOTIDE SEQUENCE</scope>
    <source>
        <strain evidence="2">Stoneville</strain>
        <tissue evidence="2">Whole head</tissue>
    </source>
</reference>
<sequence>MKNKTQGNAATNNSPNEGGKFHRIKVKEVETFHWRRDQERDEGLTTYHEENSKQPSQLTAWATTRSFNARNPTNSEATGGRKALQNSTTQQMGQHLHGEIEEAPKPSRAKTTSTGGELFHIGNGGLAIQETRASNQNRCQNSPKQIAQFIPQLNQGDGINPANPNRSRKDLGPPSPTNRFRTKPRRLYNIRRKLHENIPTPLSQRLRSAPANGSKLP</sequence>
<keyword evidence="3" id="KW-1185">Reference proteome</keyword>